<feature type="transmembrane region" description="Helical" evidence="1">
    <location>
        <begin position="21"/>
        <end position="39"/>
    </location>
</feature>
<protein>
    <submittedName>
        <fullName evidence="2">(Mediterranean fruit fly) hypothetical protein</fullName>
    </submittedName>
</protein>
<keyword evidence="1" id="KW-0812">Transmembrane</keyword>
<reference evidence="2" key="1">
    <citation type="submission" date="2020-11" db="EMBL/GenBank/DDBJ databases">
        <authorList>
            <person name="Whitehead M."/>
        </authorList>
    </citation>
    <scope>NUCLEOTIDE SEQUENCE</scope>
    <source>
        <strain evidence="2">EGII</strain>
    </source>
</reference>
<dbReference type="OrthoDB" id="823504at2759"/>
<organism evidence="2 3">
    <name type="scientific">Ceratitis capitata</name>
    <name type="common">Mediterranean fruit fly</name>
    <name type="synonym">Tephritis capitata</name>
    <dbReference type="NCBI Taxonomy" id="7213"/>
    <lineage>
        <taxon>Eukaryota</taxon>
        <taxon>Metazoa</taxon>
        <taxon>Ecdysozoa</taxon>
        <taxon>Arthropoda</taxon>
        <taxon>Hexapoda</taxon>
        <taxon>Insecta</taxon>
        <taxon>Pterygota</taxon>
        <taxon>Neoptera</taxon>
        <taxon>Endopterygota</taxon>
        <taxon>Diptera</taxon>
        <taxon>Brachycera</taxon>
        <taxon>Muscomorpha</taxon>
        <taxon>Tephritoidea</taxon>
        <taxon>Tephritidae</taxon>
        <taxon>Ceratitis</taxon>
        <taxon>Ceratitis</taxon>
    </lineage>
</organism>
<evidence type="ECO:0000313" key="2">
    <source>
        <dbReference type="EMBL" id="CAD6995501.1"/>
    </source>
</evidence>
<evidence type="ECO:0000256" key="1">
    <source>
        <dbReference type="SAM" id="Phobius"/>
    </source>
</evidence>
<keyword evidence="1" id="KW-1133">Transmembrane helix</keyword>
<accession>A0A811U9I9</accession>
<dbReference type="EMBL" id="CAJHJT010000001">
    <property type="protein sequence ID" value="CAD6995501.1"/>
    <property type="molecule type" value="Genomic_DNA"/>
</dbReference>
<sequence>MWNKNKSFSAQQTQNYINFKSTFLIIIIYSWILIADINGKNVNEGSFKYLESISAEEWKRDLEFGIESFNAQIRLEKNLINSHVSVENGSISHNQILDALPNEAAKMDNNIARKLLAASNYILHSKCLPHFIQGEECQQFLTSKAIPDNSLLSQECLEIIENRRNGHNSFRRLLNRRYNDGIYQIYL</sequence>
<gene>
    <name evidence="2" type="ORF">CCAP1982_LOCUS4214</name>
</gene>
<evidence type="ECO:0000313" key="3">
    <source>
        <dbReference type="Proteomes" id="UP000606786"/>
    </source>
</evidence>
<keyword evidence="1" id="KW-0472">Membrane</keyword>
<keyword evidence="3" id="KW-1185">Reference proteome</keyword>
<dbReference type="Proteomes" id="UP000606786">
    <property type="component" value="Unassembled WGS sequence"/>
</dbReference>
<name>A0A811U9I9_CERCA</name>
<proteinExistence type="predicted"/>
<dbReference type="AlphaFoldDB" id="A0A811U9I9"/>
<comment type="caution">
    <text evidence="2">The sequence shown here is derived from an EMBL/GenBank/DDBJ whole genome shotgun (WGS) entry which is preliminary data.</text>
</comment>